<dbReference type="GO" id="GO:0040029">
    <property type="term" value="P:epigenetic regulation of gene expression"/>
    <property type="evidence" value="ECO:0007669"/>
    <property type="project" value="TreeGrafter"/>
</dbReference>
<dbReference type="SUPFAM" id="SSF52768">
    <property type="entry name" value="Arginase/deacetylase"/>
    <property type="match status" value="1"/>
</dbReference>
<keyword evidence="3" id="KW-1185">Reference proteome</keyword>
<dbReference type="PANTHER" id="PTHR10625">
    <property type="entry name" value="HISTONE DEACETYLASE HDAC1-RELATED"/>
    <property type="match status" value="1"/>
</dbReference>
<dbReference type="InterPro" id="IPR000286">
    <property type="entry name" value="HDACs"/>
</dbReference>
<dbReference type="KEGG" id="smr:Smar_1192"/>
<dbReference type="GO" id="GO:0004407">
    <property type="term" value="F:histone deacetylase activity"/>
    <property type="evidence" value="ECO:0007669"/>
    <property type="project" value="TreeGrafter"/>
</dbReference>
<dbReference type="Gene3D" id="3.40.800.20">
    <property type="entry name" value="Histone deacetylase domain"/>
    <property type="match status" value="1"/>
</dbReference>
<dbReference type="AlphaFoldDB" id="A3DNS7"/>
<dbReference type="STRING" id="399550.Smar_1192"/>
<feature type="domain" description="Histone deacetylase" evidence="1">
    <location>
        <begin position="22"/>
        <end position="299"/>
    </location>
</feature>
<evidence type="ECO:0000259" key="1">
    <source>
        <dbReference type="Pfam" id="PF00850"/>
    </source>
</evidence>
<dbReference type="eggNOG" id="arCOG00324">
    <property type="taxonomic scope" value="Archaea"/>
</dbReference>
<dbReference type="Pfam" id="PF00850">
    <property type="entry name" value="Hist_deacetyl"/>
    <property type="match status" value="1"/>
</dbReference>
<dbReference type="CDD" id="cd10001">
    <property type="entry name" value="HDAC_classII_APAH"/>
    <property type="match status" value="1"/>
</dbReference>
<reference evidence="2 3" key="2">
    <citation type="journal article" date="2009" name="Stand. Genomic Sci.">
        <title>Complete genome sequence of Staphylothermus marinus Stetter and Fiala 1986 type strain F1.</title>
        <authorList>
            <person name="Anderson I.J."/>
            <person name="Sun H."/>
            <person name="Lapidus A."/>
            <person name="Copeland A."/>
            <person name="Glavina Del Rio T."/>
            <person name="Tice H."/>
            <person name="Dalin E."/>
            <person name="Lucas S."/>
            <person name="Barry K."/>
            <person name="Land M."/>
            <person name="Richardson P."/>
            <person name="Huber H."/>
            <person name="Kyrpides N.C."/>
        </authorList>
    </citation>
    <scope>NUCLEOTIDE SEQUENCE [LARGE SCALE GENOMIC DNA]</scope>
    <source>
        <strain evidence="3">ATCC 43588 / DSM 3639 / JCM 9404 / F1</strain>
    </source>
</reference>
<proteinExistence type="predicted"/>
<evidence type="ECO:0000313" key="3">
    <source>
        <dbReference type="Proteomes" id="UP000000254"/>
    </source>
</evidence>
<gene>
    <name evidence="2" type="ordered locus">Smar_1192</name>
</gene>
<sequence>MTMLRIVIETDSLRKHSPWFEHPENPGRIKYVIDGIKRNGLTDYTRFVKHSYEEKEVLQVLNRVHCRKYIEYIMKCRNNAPCQIDPDTYFSETSYELALETFDLSYNTGLSIGEQERIFLIMRPPGHHAGKCGKAFNAPTQGFCIFNNAAATVLGFKDRGFKRVAILDIDVHHGNGTQEIFYKNNDVLHIDIHRNPHDFYPFTGFPEDIGMGRGRGYSVNFIVLPHTGDDSYIHIVDYAFKLIQLYGPEALIVSAGFDGYKNDGLADLDLSQYSYYYIGRKLSRIDVPVVIVLEGGYGLGLIKGIPALLNGLLGIEKQYSTTITNNKISLYNLMIARKIFDTITKVWRQSRE</sequence>
<dbReference type="PRINTS" id="PR01270">
    <property type="entry name" value="HDASUPER"/>
</dbReference>
<name>A3DNS7_STAMF</name>
<dbReference type="OrthoDB" id="147549at2157"/>
<dbReference type="PANTHER" id="PTHR10625:SF10">
    <property type="entry name" value="HISTONE DEACETYLASE HDAC1"/>
    <property type="match status" value="1"/>
</dbReference>
<dbReference type="InterPro" id="IPR023696">
    <property type="entry name" value="Ureohydrolase_dom_sf"/>
</dbReference>
<dbReference type="InterPro" id="IPR037138">
    <property type="entry name" value="His_deacetylse_dom_sf"/>
</dbReference>
<accession>A3DNS7</accession>
<reference evidence="3" key="1">
    <citation type="journal article" date="2009" name="BMC Genomics">
        <title>The complete genome sequence of Staphylothermus marinus reveals differences in sulfur metabolism among heterotrophic Crenarchaeota.</title>
        <authorList>
            <person name="Anderson I.J."/>
            <person name="Dharmarajan L."/>
            <person name="Rodriguez J."/>
            <person name="Hooper S."/>
            <person name="Porat I."/>
            <person name="Ulrich L.E."/>
            <person name="Elkins J.G."/>
            <person name="Mavromatis K."/>
            <person name="Sun H."/>
            <person name="Land M."/>
            <person name="Lapidus A."/>
            <person name="Lucas S."/>
            <person name="Barry K."/>
            <person name="Huber H."/>
            <person name="Zhulin I.B."/>
            <person name="Whitman W.B."/>
            <person name="Mukhopadhyay B."/>
            <person name="Woese C."/>
            <person name="Bristow J."/>
            <person name="Kyrpides N."/>
        </authorList>
    </citation>
    <scope>NUCLEOTIDE SEQUENCE [LARGE SCALE GENOMIC DNA]</scope>
    <source>
        <strain evidence="3">ATCC 43588 / DSM 3639 / JCM 9404 / F1</strain>
    </source>
</reference>
<protein>
    <submittedName>
        <fullName evidence="2">Histone deacetylase superfamily</fullName>
    </submittedName>
</protein>
<dbReference type="InterPro" id="IPR023801">
    <property type="entry name" value="His_deacetylse_dom"/>
</dbReference>
<dbReference type="Proteomes" id="UP000000254">
    <property type="component" value="Chromosome"/>
</dbReference>
<evidence type="ECO:0000313" key="2">
    <source>
        <dbReference type="EMBL" id="ABN70287.1"/>
    </source>
</evidence>
<dbReference type="EMBL" id="CP000575">
    <property type="protein sequence ID" value="ABN70287.1"/>
    <property type="molecule type" value="Genomic_DNA"/>
</dbReference>
<dbReference type="HOGENOM" id="CLU_007727_8_0_2"/>
<organism evidence="2 3">
    <name type="scientific">Staphylothermus marinus (strain ATCC 43588 / DSM 3639 / JCM 9404 / F1)</name>
    <dbReference type="NCBI Taxonomy" id="399550"/>
    <lineage>
        <taxon>Archaea</taxon>
        <taxon>Thermoproteota</taxon>
        <taxon>Thermoprotei</taxon>
        <taxon>Desulfurococcales</taxon>
        <taxon>Desulfurococcaceae</taxon>
        <taxon>Staphylothermus</taxon>
    </lineage>
</organism>